<evidence type="ECO:0000313" key="1">
    <source>
        <dbReference type="EMBL" id="KOF77545.1"/>
    </source>
</evidence>
<gene>
    <name evidence="1" type="ORF">OCBIM_22031986mg</name>
</gene>
<proteinExistence type="predicted"/>
<accession>A0A0L8GLS7</accession>
<reference evidence="1" key="1">
    <citation type="submission" date="2015-07" db="EMBL/GenBank/DDBJ databases">
        <title>MeaNS - Measles Nucleotide Surveillance Program.</title>
        <authorList>
            <person name="Tran T."/>
            <person name="Druce J."/>
        </authorList>
    </citation>
    <scope>NUCLEOTIDE SEQUENCE</scope>
    <source>
        <strain evidence="1">UCB-OBI-ISO-001</strain>
        <tissue evidence="1">Gonad</tissue>
    </source>
</reference>
<protein>
    <submittedName>
        <fullName evidence="1">Uncharacterized protein</fullName>
    </submittedName>
</protein>
<sequence length="66" mass="8144">MNYFRKSDWLNSFVYYINKLYQQFVDKYNFMHKASFFIHTSKENLIEIYKTACFKCRITRPAISLQ</sequence>
<name>A0A0L8GLS7_OCTBM</name>
<organism evidence="1">
    <name type="scientific">Octopus bimaculoides</name>
    <name type="common">California two-spotted octopus</name>
    <dbReference type="NCBI Taxonomy" id="37653"/>
    <lineage>
        <taxon>Eukaryota</taxon>
        <taxon>Metazoa</taxon>
        <taxon>Spiralia</taxon>
        <taxon>Lophotrochozoa</taxon>
        <taxon>Mollusca</taxon>
        <taxon>Cephalopoda</taxon>
        <taxon>Coleoidea</taxon>
        <taxon>Octopodiformes</taxon>
        <taxon>Octopoda</taxon>
        <taxon>Incirrata</taxon>
        <taxon>Octopodidae</taxon>
        <taxon>Octopus</taxon>
    </lineage>
</organism>
<dbReference type="AlphaFoldDB" id="A0A0L8GLS7"/>
<dbReference type="EMBL" id="KQ421396">
    <property type="protein sequence ID" value="KOF77545.1"/>
    <property type="molecule type" value="Genomic_DNA"/>
</dbReference>